<dbReference type="InterPro" id="IPR045518">
    <property type="entry name" value="2EXR"/>
</dbReference>
<dbReference type="SUPFAM" id="SSF51735">
    <property type="entry name" value="NAD(P)-binding Rossmann-fold domains"/>
    <property type="match status" value="1"/>
</dbReference>
<comment type="similarity">
    <text evidence="1">Belongs to the short-chain dehydrogenases/reductases (SDR) family.</text>
</comment>
<dbReference type="AlphaFoldDB" id="A0A9N9KTW5"/>
<evidence type="ECO:0000259" key="4">
    <source>
        <dbReference type="Pfam" id="PF20150"/>
    </source>
</evidence>
<dbReference type="Pfam" id="PF13561">
    <property type="entry name" value="adh_short_C2"/>
    <property type="match status" value="1"/>
</dbReference>
<keyword evidence="3" id="KW-0560">Oxidoreductase</keyword>
<dbReference type="InterPro" id="IPR036291">
    <property type="entry name" value="NAD(P)-bd_dom_sf"/>
</dbReference>
<evidence type="ECO:0000313" key="5">
    <source>
        <dbReference type="EMBL" id="CAG8953011.1"/>
    </source>
</evidence>
<evidence type="ECO:0000256" key="1">
    <source>
        <dbReference type="ARBA" id="ARBA00006484"/>
    </source>
</evidence>
<name>A0A9N9KTW5_9HELO</name>
<comment type="caution">
    <text evidence="5">The sequence shown here is derived from an EMBL/GenBank/DDBJ whole genome shotgun (WGS) entry which is preliminary data.</text>
</comment>
<dbReference type="GO" id="GO:0016491">
    <property type="term" value="F:oxidoreductase activity"/>
    <property type="evidence" value="ECO:0007669"/>
    <property type="project" value="UniProtKB-KW"/>
</dbReference>
<dbReference type="EMBL" id="CAJVRL010000049">
    <property type="protein sequence ID" value="CAG8953011.1"/>
    <property type="molecule type" value="Genomic_DNA"/>
</dbReference>
<evidence type="ECO:0000256" key="3">
    <source>
        <dbReference type="ARBA" id="ARBA00023002"/>
    </source>
</evidence>
<dbReference type="InterPro" id="IPR002347">
    <property type="entry name" value="SDR_fam"/>
</dbReference>
<dbReference type="CDD" id="cd05233">
    <property type="entry name" value="SDR_c"/>
    <property type="match status" value="1"/>
</dbReference>
<dbReference type="PANTHER" id="PTHR43618">
    <property type="entry name" value="7-ALPHA-HYDROXYSTEROID DEHYDROGENASE"/>
    <property type="match status" value="1"/>
</dbReference>
<dbReference type="Gene3D" id="3.40.50.720">
    <property type="entry name" value="NAD(P)-binding Rossmann-like Domain"/>
    <property type="match status" value="1"/>
</dbReference>
<accession>A0A9N9KTW5</accession>
<feature type="domain" description="2EXR" evidence="4">
    <location>
        <begin position="313"/>
        <end position="444"/>
    </location>
</feature>
<dbReference type="PRINTS" id="PR00081">
    <property type="entry name" value="GDHRDH"/>
</dbReference>
<dbReference type="Proteomes" id="UP000696280">
    <property type="component" value="Unassembled WGS sequence"/>
</dbReference>
<proteinExistence type="inferred from homology"/>
<dbReference type="OrthoDB" id="37659at2759"/>
<organism evidence="5 6">
    <name type="scientific">Hymenoscyphus fraxineus</name>
    <dbReference type="NCBI Taxonomy" id="746836"/>
    <lineage>
        <taxon>Eukaryota</taxon>
        <taxon>Fungi</taxon>
        <taxon>Dikarya</taxon>
        <taxon>Ascomycota</taxon>
        <taxon>Pezizomycotina</taxon>
        <taxon>Leotiomycetes</taxon>
        <taxon>Helotiales</taxon>
        <taxon>Helotiaceae</taxon>
        <taxon>Hymenoscyphus</taxon>
    </lineage>
</organism>
<dbReference type="Pfam" id="PF20150">
    <property type="entry name" value="2EXR"/>
    <property type="match status" value="1"/>
</dbReference>
<evidence type="ECO:0000313" key="6">
    <source>
        <dbReference type="Proteomes" id="UP000696280"/>
    </source>
</evidence>
<protein>
    <recommendedName>
        <fullName evidence="4">2EXR domain-containing protein</fullName>
    </recommendedName>
</protein>
<evidence type="ECO:0000256" key="2">
    <source>
        <dbReference type="ARBA" id="ARBA00022857"/>
    </source>
</evidence>
<sequence>MAPLSRNAVVLVTAGSAGLGAATAKAFAASGVRVIVNYYSSPQKAADLIKEMESLQPKAENDEFPRFIAIRADISKRDEILKLVNESVEKMGNIDAVVSNHGWTRLTNFQDLDDNVREDDWDTCFNYNVKSHLFLFHAAKPYLEKSEGSFTSVASVAGTKPSGSSIAYSVTKAAQIHLMKTLATISGPHIRVNSISPGLLLTEWGQRFPKEKIDKAINKSVLKKVATVEDCASQIVCFANSSTQTGTNAIIDAGAARFAASTSSSTHPRSQRLRLLKSRNFLDIRTYSTSSHLPPAATLDTMASLNETAEPVFHLFRKLPAELQQEVWHHAMDEIGERVVEFHGGFYQSIDGVAIEVPGDKQQLWPTYKEAFLAFTDPTAAFEKERENEGGAIWTPRFTSSCAIPPFLHTTHGSRKCALRRWKLSFAHGCHPAKVYFDFDKDILIIGSRLEVARAFVSEIDTNSLQKLQHIAIKPHRRFQLDYAQFEPPTWIGLISPVSVPGYKSTRNYMKTIRDKLPSISCVRLINENLDLEEDECDVRPHSSTSVVLTPYTSRESSDAPERSINQRLCLNFLMDLEITCLKRGLRNFLKACADKNTPASIRIKLLKLARPFEITRVEYQRVARDI</sequence>
<keyword evidence="2" id="KW-0521">NADP</keyword>
<dbReference type="PANTHER" id="PTHR43618:SF13">
    <property type="entry name" value="CHAIN DEHYDROGENASE, PUTATIVE (AFU_ORTHOLOGUE AFUA_1G17650)-RELATED"/>
    <property type="match status" value="1"/>
</dbReference>
<reference evidence="5" key="1">
    <citation type="submission" date="2021-07" db="EMBL/GenBank/DDBJ databases">
        <authorList>
            <person name="Durling M."/>
        </authorList>
    </citation>
    <scope>NUCLEOTIDE SEQUENCE</scope>
</reference>
<gene>
    <name evidence="5" type="ORF">HYFRA_00003203</name>
</gene>
<dbReference type="InterPro" id="IPR052178">
    <property type="entry name" value="Sec_Metab_Biosynth_SDR"/>
</dbReference>
<keyword evidence="6" id="KW-1185">Reference proteome</keyword>